<organism evidence="9 10">
    <name type="scientific">Brachionus plicatilis</name>
    <name type="common">Marine rotifer</name>
    <name type="synonym">Brachionus muelleri</name>
    <dbReference type="NCBI Taxonomy" id="10195"/>
    <lineage>
        <taxon>Eukaryota</taxon>
        <taxon>Metazoa</taxon>
        <taxon>Spiralia</taxon>
        <taxon>Gnathifera</taxon>
        <taxon>Rotifera</taxon>
        <taxon>Eurotatoria</taxon>
        <taxon>Monogononta</taxon>
        <taxon>Pseudotrocha</taxon>
        <taxon>Ploima</taxon>
        <taxon>Brachionidae</taxon>
        <taxon>Brachionus</taxon>
    </lineage>
</organism>
<dbReference type="PROSITE" id="PS50076">
    <property type="entry name" value="DNAJ_2"/>
    <property type="match status" value="1"/>
</dbReference>
<dbReference type="Pfam" id="PF05154">
    <property type="entry name" value="TM2"/>
    <property type="match status" value="1"/>
</dbReference>
<evidence type="ECO:0000256" key="3">
    <source>
        <dbReference type="ARBA" id="ARBA00020945"/>
    </source>
</evidence>
<dbReference type="InterPro" id="IPR007829">
    <property type="entry name" value="TM2"/>
</dbReference>
<evidence type="ECO:0000256" key="7">
    <source>
        <dbReference type="SAM" id="Phobius"/>
    </source>
</evidence>
<evidence type="ECO:0000313" key="10">
    <source>
        <dbReference type="Proteomes" id="UP000276133"/>
    </source>
</evidence>
<feature type="transmembrane region" description="Helical" evidence="7">
    <location>
        <begin position="201"/>
        <end position="220"/>
    </location>
</feature>
<feature type="transmembrane region" description="Helical" evidence="7">
    <location>
        <begin position="86"/>
        <end position="106"/>
    </location>
</feature>
<dbReference type="GO" id="GO:0016020">
    <property type="term" value="C:membrane"/>
    <property type="evidence" value="ECO:0007669"/>
    <property type="project" value="UniProtKB-SubCell"/>
</dbReference>
<dbReference type="AlphaFoldDB" id="A0A3M7SU02"/>
<comment type="subcellular location">
    <subcellularLocation>
        <location evidence="2">Membrane</location>
        <topology evidence="2">Multi-pass membrane protein</topology>
    </subcellularLocation>
</comment>
<dbReference type="PANTHER" id="PTHR44733:SF1">
    <property type="entry name" value="DNAJ HOMOLOG SUBFAMILY C MEMBER 22"/>
    <property type="match status" value="1"/>
</dbReference>
<dbReference type="SMART" id="SM00271">
    <property type="entry name" value="DnaJ"/>
    <property type="match status" value="1"/>
</dbReference>
<protein>
    <recommendedName>
        <fullName evidence="3">DnaJ homolog subfamily C member 22</fullName>
    </recommendedName>
</protein>
<feature type="transmembrane region" description="Helical" evidence="7">
    <location>
        <begin position="6"/>
        <end position="25"/>
    </location>
</feature>
<keyword evidence="5 7" id="KW-1133">Transmembrane helix</keyword>
<accession>A0A3M7SU02</accession>
<dbReference type="InterPro" id="IPR001623">
    <property type="entry name" value="DnaJ_domain"/>
</dbReference>
<feature type="transmembrane region" description="Helical" evidence="7">
    <location>
        <begin position="118"/>
        <end position="136"/>
    </location>
</feature>
<evidence type="ECO:0000256" key="6">
    <source>
        <dbReference type="ARBA" id="ARBA00023136"/>
    </source>
</evidence>
<comment type="function">
    <text evidence="1">May function as a co-chaperone.</text>
</comment>
<keyword evidence="10" id="KW-1185">Reference proteome</keyword>
<dbReference type="EMBL" id="REGN01000793">
    <property type="protein sequence ID" value="RNA39038.1"/>
    <property type="molecule type" value="Genomic_DNA"/>
</dbReference>
<keyword evidence="4 7" id="KW-0812">Transmembrane</keyword>
<dbReference type="Pfam" id="PF00226">
    <property type="entry name" value="DnaJ"/>
    <property type="match status" value="1"/>
</dbReference>
<dbReference type="STRING" id="10195.A0A3M7SU02"/>
<dbReference type="PANTHER" id="PTHR44733">
    <property type="entry name" value="DNAJ HOMOLOG SUBFAMILY C MEMBER 22"/>
    <property type="match status" value="1"/>
</dbReference>
<evidence type="ECO:0000256" key="4">
    <source>
        <dbReference type="ARBA" id="ARBA00022692"/>
    </source>
</evidence>
<dbReference type="Gene3D" id="1.10.287.110">
    <property type="entry name" value="DnaJ domain"/>
    <property type="match status" value="1"/>
</dbReference>
<feature type="transmembrane region" description="Helical" evidence="7">
    <location>
        <begin position="32"/>
        <end position="50"/>
    </location>
</feature>
<evidence type="ECO:0000313" key="9">
    <source>
        <dbReference type="EMBL" id="RNA39038.1"/>
    </source>
</evidence>
<dbReference type="CDD" id="cd06257">
    <property type="entry name" value="DnaJ"/>
    <property type="match status" value="1"/>
</dbReference>
<sequence length="355" mass="41964">MTKSIKTAYVIWLFGGLFGLHHFYLKRDKQGFIYMITLGGFLIAFLRDVYRLPEYVREANEDKIFMEKLRLQQDQLKTPLFMTSRFISSIAVGSLFGYLAMNCLSISGNELSYHWSEILVKFLSPIIVACVVYLIGTEGPIRCSFEWPLLGSYISLFFDSIKQSTSIFNASIFAALLLNWNLKWDNDYFERVNKRKLITRIFHLGLGFAIFSGLLGLFIWNNATLEYKGEKVTISEYFEKLYNTEEMKKAREVLKMLWDFYQAHGLRRLINHFYYGYDPEAIAHAYKILELNERSTQQDIDQRCRMLSRKWHPDKYKDMEKKINAEKIFMDVQQSCNILSEHRRNRIDQNKKSEM</sequence>
<evidence type="ECO:0000256" key="2">
    <source>
        <dbReference type="ARBA" id="ARBA00004141"/>
    </source>
</evidence>
<evidence type="ECO:0000259" key="8">
    <source>
        <dbReference type="PROSITE" id="PS50076"/>
    </source>
</evidence>
<gene>
    <name evidence="9" type="ORF">BpHYR1_050378</name>
</gene>
<name>A0A3M7SU02_BRAPC</name>
<reference evidence="9 10" key="1">
    <citation type="journal article" date="2018" name="Sci. Rep.">
        <title>Genomic signatures of local adaptation to the degree of environmental predictability in rotifers.</title>
        <authorList>
            <person name="Franch-Gras L."/>
            <person name="Hahn C."/>
            <person name="Garcia-Roger E.M."/>
            <person name="Carmona M.J."/>
            <person name="Serra M."/>
            <person name="Gomez A."/>
        </authorList>
    </citation>
    <scope>NUCLEOTIDE SEQUENCE [LARGE SCALE GENOMIC DNA]</scope>
    <source>
        <strain evidence="9">HYR1</strain>
    </source>
</reference>
<dbReference type="InterPro" id="IPR036869">
    <property type="entry name" value="J_dom_sf"/>
</dbReference>
<feature type="domain" description="J" evidence="8">
    <location>
        <begin position="284"/>
        <end position="353"/>
    </location>
</feature>
<evidence type="ECO:0000256" key="5">
    <source>
        <dbReference type="ARBA" id="ARBA00022989"/>
    </source>
</evidence>
<comment type="caution">
    <text evidence="9">The sequence shown here is derived from an EMBL/GenBank/DDBJ whole genome shotgun (WGS) entry which is preliminary data.</text>
</comment>
<proteinExistence type="predicted"/>
<evidence type="ECO:0000256" key="1">
    <source>
        <dbReference type="ARBA" id="ARBA00002080"/>
    </source>
</evidence>
<dbReference type="SUPFAM" id="SSF46565">
    <property type="entry name" value="Chaperone J-domain"/>
    <property type="match status" value="1"/>
</dbReference>
<dbReference type="Proteomes" id="UP000276133">
    <property type="component" value="Unassembled WGS sequence"/>
</dbReference>
<dbReference type="OrthoDB" id="10262359at2759"/>
<keyword evidence="6 7" id="KW-0472">Membrane</keyword>